<evidence type="ECO:0000313" key="3">
    <source>
        <dbReference type="Proteomes" id="UP001158576"/>
    </source>
</evidence>
<dbReference type="Pfam" id="PF00089">
    <property type="entry name" value="Trypsin"/>
    <property type="match status" value="1"/>
</dbReference>
<proteinExistence type="predicted"/>
<dbReference type="Proteomes" id="UP001158576">
    <property type="component" value="Chromosome 1"/>
</dbReference>
<dbReference type="EMBL" id="OU015566">
    <property type="protein sequence ID" value="CAG5107946.1"/>
    <property type="molecule type" value="Genomic_DNA"/>
</dbReference>
<dbReference type="InterPro" id="IPR018114">
    <property type="entry name" value="TRYPSIN_HIS"/>
</dbReference>
<dbReference type="SUPFAM" id="SSF50494">
    <property type="entry name" value="Trypsin-like serine proteases"/>
    <property type="match status" value="1"/>
</dbReference>
<name>A0ABN7SUH9_OIKDI</name>
<evidence type="ECO:0000313" key="2">
    <source>
        <dbReference type="EMBL" id="CAG5107946.1"/>
    </source>
</evidence>
<dbReference type="InterPro" id="IPR009003">
    <property type="entry name" value="Peptidase_S1_PA"/>
</dbReference>
<organism evidence="2 3">
    <name type="scientific">Oikopleura dioica</name>
    <name type="common">Tunicate</name>
    <dbReference type="NCBI Taxonomy" id="34765"/>
    <lineage>
        <taxon>Eukaryota</taxon>
        <taxon>Metazoa</taxon>
        <taxon>Chordata</taxon>
        <taxon>Tunicata</taxon>
        <taxon>Appendicularia</taxon>
        <taxon>Copelata</taxon>
        <taxon>Oikopleuridae</taxon>
        <taxon>Oikopleura</taxon>
    </lineage>
</organism>
<sequence>MRLLISRIVGGQAIQQGEWPFLVGMVGDFMCGGTIITKNDVGDDFILTAAHCVEGMSTVKYAVGDWNQFASEANEFTVTGDVTMHPGMEFFFIY</sequence>
<protein>
    <submittedName>
        <fullName evidence="2">Oidioi.mRNA.OKI2018_I69.chr1.g3566.t1.cds</fullName>
    </submittedName>
</protein>
<dbReference type="InterPro" id="IPR001254">
    <property type="entry name" value="Trypsin_dom"/>
</dbReference>
<dbReference type="InterPro" id="IPR043504">
    <property type="entry name" value="Peptidase_S1_PA_chymotrypsin"/>
</dbReference>
<dbReference type="PANTHER" id="PTHR24258">
    <property type="entry name" value="SERINE PROTEASE-RELATED"/>
    <property type="match status" value="1"/>
</dbReference>
<accession>A0ABN7SUH9</accession>
<dbReference type="PANTHER" id="PTHR24258:SF116">
    <property type="entry name" value="FI16631P1-RELATED"/>
    <property type="match status" value="1"/>
</dbReference>
<feature type="domain" description="Peptidase S1" evidence="1">
    <location>
        <begin position="8"/>
        <end position="88"/>
    </location>
</feature>
<reference evidence="2 3" key="1">
    <citation type="submission" date="2021-04" db="EMBL/GenBank/DDBJ databases">
        <authorList>
            <person name="Bliznina A."/>
        </authorList>
    </citation>
    <scope>NUCLEOTIDE SEQUENCE [LARGE SCALE GENOMIC DNA]</scope>
</reference>
<dbReference type="PROSITE" id="PS00134">
    <property type="entry name" value="TRYPSIN_HIS"/>
    <property type="match status" value="1"/>
</dbReference>
<evidence type="ECO:0000259" key="1">
    <source>
        <dbReference type="Pfam" id="PF00089"/>
    </source>
</evidence>
<gene>
    <name evidence="2" type="ORF">OKIOD_LOCUS12331</name>
</gene>
<dbReference type="Gene3D" id="2.40.10.10">
    <property type="entry name" value="Trypsin-like serine proteases"/>
    <property type="match status" value="1"/>
</dbReference>
<keyword evidence="3" id="KW-1185">Reference proteome</keyword>